<accession>A0A026VXP3</accession>
<evidence type="ECO:0000313" key="1">
    <source>
        <dbReference type="EMBL" id="EZA48450.1"/>
    </source>
</evidence>
<evidence type="ECO:0000313" key="2">
    <source>
        <dbReference type="Proteomes" id="UP000053097"/>
    </source>
</evidence>
<protein>
    <submittedName>
        <fullName evidence="1">Uncharacterized protein</fullName>
    </submittedName>
</protein>
<proteinExistence type="predicted"/>
<sequence>MTWFRVEPERTARQESTTNVQMMAFLCFYDSKGIIYYECGMIRRIEEAEDIGQGEEATFSLYLWMENVWRNIIDKRSEYFVSRATKLLFLA</sequence>
<dbReference type="AlphaFoldDB" id="A0A026VXP3"/>
<dbReference type="Proteomes" id="UP000053097">
    <property type="component" value="Unassembled WGS sequence"/>
</dbReference>
<organism evidence="1 2">
    <name type="scientific">Ooceraea biroi</name>
    <name type="common">Clonal raider ant</name>
    <name type="synonym">Cerapachys biroi</name>
    <dbReference type="NCBI Taxonomy" id="2015173"/>
    <lineage>
        <taxon>Eukaryota</taxon>
        <taxon>Metazoa</taxon>
        <taxon>Ecdysozoa</taxon>
        <taxon>Arthropoda</taxon>
        <taxon>Hexapoda</taxon>
        <taxon>Insecta</taxon>
        <taxon>Pterygota</taxon>
        <taxon>Neoptera</taxon>
        <taxon>Endopterygota</taxon>
        <taxon>Hymenoptera</taxon>
        <taxon>Apocrita</taxon>
        <taxon>Aculeata</taxon>
        <taxon>Formicoidea</taxon>
        <taxon>Formicidae</taxon>
        <taxon>Dorylinae</taxon>
        <taxon>Ooceraea</taxon>
    </lineage>
</organism>
<keyword evidence="2" id="KW-1185">Reference proteome</keyword>
<reference evidence="1 2" key="1">
    <citation type="journal article" date="2014" name="Curr. Biol.">
        <title>The genome of the clonal raider ant Cerapachys biroi.</title>
        <authorList>
            <person name="Oxley P.R."/>
            <person name="Ji L."/>
            <person name="Fetter-Pruneda I."/>
            <person name="McKenzie S.K."/>
            <person name="Li C."/>
            <person name="Hu H."/>
            <person name="Zhang G."/>
            <person name="Kronauer D.J."/>
        </authorList>
    </citation>
    <scope>NUCLEOTIDE SEQUENCE [LARGE SCALE GENOMIC DNA]</scope>
</reference>
<dbReference type="EMBL" id="KK107622">
    <property type="protein sequence ID" value="EZA48450.1"/>
    <property type="molecule type" value="Genomic_DNA"/>
</dbReference>
<gene>
    <name evidence="1" type="ORF">X777_13749</name>
</gene>
<name>A0A026VXP3_OOCBI</name>